<name>A0A1V2TIF8_9NOCA</name>
<reference evidence="3 4" key="1">
    <citation type="journal article" date="2016" name="Antonie Van Leeuwenhoek">
        <title>Nocardia donostiensis sp. nov., isolated from human respiratory specimens.</title>
        <authorList>
            <person name="Ercibengoa M."/>
            <person name="Bell M."/>
            <person name="Marimon J.M."/>
            <person name="Humrighouse B."/>
            <person name="Klenk H.P."/>
            <person name="Potter G."/>
            <person name="Perez-Trallero E."/>
        </authorList>
    </citation>
    <scope>NUCLEOTIDE SEQUENCE [LARGE SCALE GENOMIC DNA]</scope>
    <source>
        <strain evidence="3 4">X1655</strain>
    </source>
</reference>
<feature type="domain" description="Ferritin-like diiron" evidence="2">
    <location>
        <begin position="4"/>
        <end position="149"/>
    </location>
</feature>
<dbReference type="InterPro" id="IPR008331">
    <property type="entry name" value="Ferritin_DPS_dom"/>
</dbReference>
<gene>
    <name evidence="3" type="ORF">B0T46_09425</name>
</gene>
<feature type="region of interest" description="Disordered" evidence="1">
    <location>
        <begin position="164"/>
        <end position="183"/>
    </location>
</feature>
<dbReference type="OrthoDB" id="9801481at2"/>
<accession>A0A1V2TIF8</accession>
<dbReference type="RefSeq" id="WP_077116151.1">
    <property type="nucleotide sequence ID" value="NZ_LOKT01000010.1"/>
</dbReference>
<dbReference type="InterPro" id="IPR009040">
    <property type="entry name" value="Ferritin-like_diiron"/>
</dbReference>
<keyword evidence="4" id="KW-1185">Reference proteome</keyword>
<evidence type="ECO:0000313" key="3">
    <source>
        <dbReference type="EMBL" id="ONM49131.1"/>
    </source>
</evidence>
<organism evidence="3 4">
    <name type="scientific">Nocardia donostiensis</name>
    <dbReference type="NCBI Taxonomy" id="1538463"/>
    <lineage>
        <taxon>Bacteria</taxon>
        <taxon>Bacillati</taxon>
        <taxon>Actinomycetota</taxon>
        <taxon>Actinomycetes</taxon>
        <taxon>Mycobacteriales</taxon>
        <taxon>Nocardiaceae</taxon>
        <taxon>Nocardia</taxon>
    </lineage>
</organism>
<dbReference type="PROSITE" id="PS50905">
    <property type="entry name" value="FERRITIN_LIKE"/>
    <property type="match status" value="1"/>
</dbReference>
<sequence>MIDSDLAHPFPALLRAHIRHGFTAAQQYLAAAVYLETVRLPQLAGHCYGRGEEHRAHALRIVQYLLDRELEVTVGGLDEVRPTFESPHAAVAFLLSREQTLCDRTSELARVARDSGDYLGERFVGWLLQRQLEDVAGMATLLSVVDRAAGNLFDVEEFVARELRTRERQPGESGPKMAGTAAN</sequence>
<dbReference type="Proteomes" id="UP000188836">
    <property type="component" value="Unassembled WGS sequence"/>
</dbReference>
<dbReference type="AlphaFoldDB" id="A0A1V2TIF8"/>
<evidence type="ECO:0000256" key="1">
    <source>
        <dbReference type="SAM" id="MobiDB-lite"/>
    </source>
</evidence>
<protein>
    <submittedName>
        <fullName evidence="3">Bacterioferritin</fullName>
    </submittedName>
</protein>
<dbReference type="SUPFAM" id="SSF47240">
    <property type="entry name" value="Ferritin-like"/>
    <property type="match status" value="1"/>
</dbReference>
<dbReference type="Pfam" id="PF00210">
    <property type="entry name" value="Ferritin"/>
    <property type="match status" value="1"/>
</dbReference>
<proteinExistence type="predicted"/>
<dbReference type="EMBL" id="MUMY01000006">
    <property type="protein sequence ID" value="ONM49131.1"/>
    <property type="molecule type" value="Genomic_DNA"/>
</dbReference>
<dbReference type="InterPro" id="IPR009078">
    <property type="entry name" value="Ferritin-like_SF"/>
</dbReference>
<dbReference type="Gene3D" id="1.20.1260.10">
    <property type="match status" value="1"/>
</dbReference>
<dbReference type="GO" id="GO:0008199">
    <property type="term" value="F:ferric iron binding"/>
    <property type="evidence" value="ECO:0007669"/>
    <property type="project" value="InterPro"/>
</dbReference>
<dbReference type="InterPro" id="IPR012347">
    <property type="entry name" value="Ferritin-like"/>
</dbReference>
<evidence type="ECO:0000313" key="4">
    <source>
        <dbReference type="Proteomes" id="UP000188836"/>
    </source>
</evidence>
<evidence type="ECO:0000259" key="2">
    <source>
        <dbReference type="PROSITE" id="PS50905"/>
    </source>
</evidence>
<comment type="caution">
    <text evidence="3">The sequence shown here is derived from an EMBL/GenBank/DDBJ whole genome shotgun (WGS) entry which is preliminary data.</text>
</comment>
<dbReference type="STRING" id="1538463.B0T36_16595"/>